<organism evidence="5 6">
    <name type="scientific">Candidatus Anaerobutyricum stercoris</name>
    <dbReference type="NCBI Taxonomy" id="2838457"/>
    <lineage>
        <taxon>Bacteria</taxon>
        <taxon>Bacillati</taxon>
        <taxon>Bacillota</taxon>
        <taxon>Clostridia</taxon>
        <taxon>Lachnospirales</taxon>
        <taxon>Lachnospiraceae</taxon>
        <taxon>Anaerobutyricum</taxon>
    </lineage>
</organism>
<comment type="similarity">
    <text evidence="1">Belongs to the CdaR family.</text>
</comment>
<dbReference type="AlphaFoldDB" id="A0A9D2EMC8"/>
<evidence type="ECO:0000313" key="5">
    <source>
        <dbReference type="EMBL" id="HIZ40045.1"/>
    </source>
</evidence>
<dbReference type="Proteomes" id="UP000824049">
    <property type="component" value="Unassembled WGS sequence"/>
</dbReference>
<proteinExistence type="inferred from homology"/>
<sequence>MYISRETAQEIVEEIGGEIGAHINLMDERGYIIASTDASRIGNLHEGARRIIQNHLPELYITREMENAMTKKGINLPLVVDENVVGVVGITGDREKVYGYGNIVRRMTEILIADSIQKDAKRYERRQRYYLLEEWLDNPGISRNMDFQKRAAKMGIDVTTPHRVMILLFKEYQELSDTFEGQRLLEQMEASIRHEAERQKILYLREPSRQICIFPWCATAHMTAAAEKISRLIDKKYGKKLAVGYDSGREKRLSMRRCVYEAEKAAAQAQASGSSIVGYDELDMELFLNEISYNTMEDYIHKLFGNVQKERLAEYMKMTETYFACEGSIIKMAEKLYIHKNTVQYKLKKMAEETGRDIRQPSDTAVYYMAWKFHHYMQ</sequence>
<dbReference type="Pfam" id="PF17853">
    <property type="entry name" value="GGDEF_2"/>
    <property type="match status" value="1"/>
</dbReference>
<evidence type="ECO:0000313" key="6">
    <source>
        <dbReference type="Proteomes" id="UP000824049"/>
    </source>
</evidence>
<evidence type="ECO:0000259" key="4">
    <source>
        <dbReference type="Pfam" id="PF17853"/>
    </source>
</evidence>
<gene>
    <name evidence="5" type="ORF">H9968_09025</name>
</gene>
<dbReference type="PANTHER" id="PTHR33744:SF16">
    <property type="entry name" value="CARBOHYDRATE DIACID REGULATOR"/>
    <property type="match status" value="1"/>
</dbReference>
<evidence type="ECO:0000256" key="1">
    <source>
        <dbReference type="ARBA" id="ARBA00006754"/>
    </source>
</evidence>
<comment type="caution">
    <text evidence="5">The sequence shown here is derived from an EMBL/GenBank/DDBJ whole genome shotgun (WGS) entry which is preliminary data.</text>
</comment>
<dbReference type="InterPro" id="IPR025736">
    <property type="entry name" value="PucR_C-HTH_dom"/>
</dbReference>
<dbReference type="EMBL" id="DXBR01000083">
    <property type="protein sequence ID" value="HIZ40045.1"/>
    <property type="molecule type" value="Genomic_DNA"/>
</dbReference>
<accession>A0A9D2EMC8</accession>
<feature type="domain" description="Putative sugar diacid recognition" evidence="2">
    <location>
        <begin position="4"/>
        <end position="135"/>
    </location>
</feature>
<dbReference type="InterPro" id="IPR051448">
    <property type="entry name" value="CdaR-like_regulators"/>
</dbReference>
<dbReference type="PANTHER" id="PTHR33744">
    <property type="entry name" value="CARBOHYDRATE DIACID REGULATOR"/>
    <property type="match status" value="1"/>
</dbReference>
<dbReference type="InterPro" id="IPR042070">
    <property type="entry name" value="PucR_C-HTH_sf"/>
</dbReference>
<dbReference type="Pfam" id="PF13556">
    <property type="entry name" value="HTH_30"/>
    <property type="match status" value="1"/>
</dbReference>
<feature type="domain" description="PucR C-terminal helix-turn-helix" evidence="3">
    <location>
        <begin position="317"/>
        <end position="371"/>
    </location>
</feature>
<dbReference type="Gene3D" id="1.10.10.2840">
    <property type="entry name" value="PucR C-terminal helix-turn-helix domain"/>
    <property type="match status" value="1"/>
</dbReference>
<name>A0A9D2EMC8_9FIRM</name>
<dbReference type="InterPro" id="IPR041522">
    <property type="entry name" value="CdaR_GGDEF"/>
</dbReference>
<evidence type="ECO:0000259" key="2">
    <source>
        <dbReference type="Pfam" id="PF05651"/>
    </source>
</evidence>
<evidence type="ECO:0000259" key="3">
    <source>
        <dbReference type="Pfam" id="PF13556"/>
    </source>
</evidence>
<reference evidence="5" key="1">
    <citation type="journal article" date="2021" name="PeerJ">
        <title>Extensive microbial diversity within the chicken gut microbiome revealed by metagenomics and culture.</title>
        <authorList>
            <person name="Gilroy R."/>
            <person name="Ravi A."/>
            <person name="Getino M."/>
            <person name="Pursley I."/>
            <person name="Horton D.L."/>
            <person name="Alikhan N.F."/>
            <person name="Baker D."/>
            <person name="Gharbi K."/>
            <person name="Hall N."/>
            <person name="Watson M."/>
            <person name="Adriaenssens E.M."/>
            <person name="Foster-Nyarko E."/>
            <person name="Jarju S."/>
            <person name="Secka A."/>
            <person name="Antonio M."/>
            <person name="Oren A."/>
            <person name="Chaudhuri R.R."/>
            <person name="La Ragione R."/>
            <person name="Hildebrand F."/>
            <person name="Pallen M.J."/>
        </authorList>
    </citation>
    <scope>NUCLEOTIDE SEQUENCE</scope>
    <source>
        <strain evidence="5">CHK179-28034</strain>
    </source>
</reference>
<feature type="domain" description="CdaR GGDEF-like" evidence="4">
    <location>
        <begin position="144"/>
        <end position="266"/>
    </location>
</feature>
<reference evidence="5" key="2">
    <citation type="submission" date="2021-04" db="EMBL/GenBank/DDBJ databases">
        <authorList>
            <person name="Gilroy R."/>
        </authorList>
    </citation>
    <scope>NUCLEOTIDE SEQUENCE</scope>
    <source>
        <strain evidence="5">CHK179-28034</strain>
    </source>
</reference>
<dbReference type="InterPro" id="IPR008599">
    <property type="entry name" value="Diacid_rec"/>
</dbReference>
<dbReference type="Pfam" id="PF05651">
    <property type="entry name" value="Diacid_rec"/>
    <property type="match status" value="1"/>
</dbReference>
<protein>
    <submittedName>
        <fullName evidence="5">Helix-turn-helix domain-containing protein</fullName>
    </submittedName>
</protein>